<comment type="caution">
    <text evidence="3">The sequence shown here is derived from an EMBL/GenBank/DDBJ whole genome shotgun (WGS) entry which is preliminary data.</text>
</comment>
<feature type="transmembrane region" description="Helical" evidence="1">
    <location>
        <begin position="145"/>
        <end position="164"/>
    </location>
</feature>
<dbReference type="PANTHER" id="PTHR42208">
    <property type="entry name" value="HEAVY METAL TRANSPORTER-RELATED"/>
    <property type="match status" value="1"/>
</dbReference>
<keyword evidence="4" id="KW-1185">Reference proteome</keyword>
<keyword evidence="1" id="KW-0472">Membrane</keyword>
<dbReference type="Proteomes" id="UP001144372">
    <property type="component" value="Unassembled WGS sequence"/>
</dbReference>
<feature type="transmembrane region" description="Helical" evidence="1">
    <location>
        <begin position="211"/>
        <end position="231"/>
    </location>
</feature>
<feature type="transmembrane region" description="Helical" evidence="1">
    <location>
        <begin position="51"/>
        <end position="79"/>
    </location>
</feature>
<accession>A0A9W6LB25</accession>
<protein>
    <submittedName>
        <fullName evidence="3">Membrane protein</fullName>
    </submittedName>
</protein>
<keyword evidence="1" id="KW-1133">Transmembrane helix</keyword>
<gene>
    <name evidence="3" type="ORF">DAMNIGENAA_36740</name>
</gene>
<evidence type="ECO:0000313" key="3">
    <source>
        <dbReference type="EMBL" id="GLI36241.1"/>
    </source>
</evidence>
<proteinExistence type="predicted"/>
<feature type="domain" description="Urease accessory protein UreH-like transmembrane" evidence="2">
    <location>
        <begin position="7"/>
        <end position="222"/>
    </location>
</feature>
<reference evidence="3" key="1">
    <citation type="submission" date="2022-12" db="EMBL/GenBank/DDBJ databases">
        <title>Reference genome sequencing for broad-spectrum identification of bacterial and archaeal isolates by mass spectrometry.</title>
        <authorList>
            <person name="Sekiguchi Y."/>
            <person name="Tourlousse D.M."/>
        </authorList>
    </citation>
    <scope>NUCLEOTIDE SEQUENCE</scope>
    <source>
        <strain evidence="3">ASRB1</strain>
    </source>
</reference>
<feature type="transmembrane region" description="Helical" evidence="1">
    <location>
        <begin position="176"/>
        <end position="199"/>
    </location>
</feature>
<dbReference type="AlphaFoldDB" id="A0A9W6LB25"/>
<dbReference type="Pfam" id="PF13386">
    <property type="entry name" value="DsbD_2"/>
    <property type="match status" value="1"/>
</dbReference>
<organism evidence="3 4">
    <name type="scientific">Desulforhabdus amnigena</name>
    <dbReference type="NCBI Taxonomy" id="40218"/>
    <lineage>
        <taxon>Bacteria</taxon>
        <taxon>Pseudomonadati</taxon>
        <taxon>Thermodesulfobacteriota</taxon>
        <taxon>Syntrophobacteria</taxon>
        <taxon>Syntrophobacterales</taxon>
        <taxon>Syntrophobacteraceae</taxon>
        <taxon>Desulforhabdus</taxon>
    </lineage>
</organism>
<name>A0A9W6LB25_9BACT</name>
<dbReference type="PANTHER" id="PTHR42208:SF1">
    <property type="entry name" value="HEAVY METAL TRANSPORTER"/>
    <property type="match status" value="1"/>
</dbReference>
<dbReference type="EMBL" id="BSDR01000001">
    <property type="protein sequence ID" value="GLI36241.1"/>
    <property type="molecule type" value="Genomic_DNA"/>
</dbReference>
<evidence type="ECO:0000256" key="1">
    <source>
        <dbReference type="SAM" id="Phobius"/>
    </source>
</evidence>
<evidence type="ECO:0000259" key="2">
    <source>
        <dbReference type="Pfam" id="PF13386"/>
    </source>
</evidence>
<dbReference type="InterPro" id="IPR039447">
    <property type="entry name" value="UreH-like_TM_dom"/>
</dbReference>
<keyword evidence="1" id="KW-0812">Transmembrane</keyword>
<dbReference type="RefSeq" id="WP_281796491.1">
    <property type="nucleotide sequence ID" value="NZ_BSDR01000001.1"/>
</dbReference>
<feature type="transmembrane region" description="Helical" evidence="1">
    <location>
        <begin position="114"/>
        <end position="133"/>
    </location>
</feature>
<sequence>MFSFFPLSIGLLGSLHCLGMCGPLVLAYSLHLQSQSDTATKFSTFPARLGLFHHIAFHIGRLATYGILGALAAGLFRAVDLTRIFFSLRSGMSYVAGSLLVFLGLMLLRAIPLPAFLTSVSLGPGSFFGRCFPPLFRSQTVLSKLLLGMATGLIPCCLSWAMIVTAASTQNPMQGFITMVLFGAGTVPALFFTGLSASFLSRKVRFLGEKVAAVSIIFMGIVLILQGAQIIA</sequence>
<evidence type="ECO:0000313" key="4">
    <source>
        <dbReference type="Proteomes" id="UP001144372"/>
    </source>
</evidence>
<feature type="transmembrane region" description="Helical" evidence="1">
    <location>
        <begin position="91"/>
        <end position="108"/>
    </location>
</feature>